<protein>
    <submittedName>
        <fullName evidence="1 2">Uncharacterized protein</fullName>
    </submittedName>
</protein>
<evidence type="ECO:0000313" key="1">
    <source>
        <dbReference type="EMBL" id="EJT81794.1"/>
    </source>
</evidence>
<organism evidence="1">
    <name type="scientific">Gaeumannomyces tritici (strain R3-111a-1)</name>
    <name type="common">Wheat and barley take-all root rot fungus</name>
    <name type="synonym">Gaeumannomyces graminis var. tritici</name>
    <dbReference type="NCBI Taxonomy" id="644352"/>
    <lineage>
        <taxon>Eukaryota</taxon>
        <taxon>Fungi</taxon>
        <taxon>Dikarya</taxon>
        <taxon>Ascomycota</taxon>
        <taxon>Pezizomycotina</taxon>
        <taxon>Sordariomycetes</taxon>
        <taxon>Sordariomycetidae</taxon>
        <taxon>Magnaporthales</taxon>
        <taxon>Magnaporthaceae</taxon>
        <taxon>Gaeumannomyces</taxon>
    </lineage>
</organism>
<dbReference type="EMBL" id="GL385395">
    <property type="protein sequence ID" value="EJT81794.1"/>
    <property type="molecule type" value="Genomic_DNA"/>
</dbReference>
<reference evidence="1" key="2">
    <citation type="submission" date="2010-07" db="EMBL/GenBank/DDBJ databases">
        <authorList>
            <consortium name="The Broad Institute Genome Sequencing Platform"/>
            <consortium name="Broad Institute Genome Sequencing Center for Infectious Disease"/>
            <person name="Ma L.-J."/>
            <person name="Dead R."/>
            <person name="Young S."/>
            <person name="Zeng Q."/>
            <person name="Koehrsen M."/>
            <person name="Alvarado L."/>
            <person name="Berlin A."/>
            <person name="Chapman S.B."/>
            <person name="Chen Z."/>
            <person name="Freedman E."/>
            <person name="Gellesch M."/>
            <person name="Goldberg J."/>
            <person name="Griggs A."/>
            <person name="Gujja S."/>
            <person name="Heilman E.R."/>
            <person name="Heiman D."/>
            <person name="Hepburn T."/>
            <person name="Howarth C."/>
            <person name="Jen D."/>
            <person name="Larson L."/>
            <person name="Mehta T."/>
            <person name="Neiman D."/>
            <person name="Pearson M."/>
            <person name="Roberts A."/>
            <person name="Saif S."/>
            <person name="Shea T."/>
            <person name="Shenoy N."/>
            <person name="Sisk P."/>
            <person name="Stolte C."/>
            <person name="Sykes S."/>
            <person name="Walk T."/>
            <person name="White J."/>
            <person name="Yandava C."/>
            <person name="Haas B."/>
            <person name="Nusbaum C."/>
            <person name="Birren B."/>
        </authorList>
    </citation>
    <scope>NUCLEOTIDE SEQUENCE</scope>
    <source>
        <strain evidence="1">R3-111a-1</strain>
    </source>
</reference>
<reference evidence="2" key="5">
    <citation type="submission" date="2018-04" db="UniProtKB">
        <authorList>
            <consortium name="EnsemblFungi"/>
        </authorList>
    </citation>
    <scope>IDENTIFICATION</scope>
    <source>
        <strain evidence="2">R3-111a-1</strain>
    </source>
</reference>
<reference evidence="2" key="4">
    <citation type="journal article" date="2015" name="G3 (Bethesda)">
        <title>Genome sequences of three phytopathogenic species of the Magnaporthaceae family of fungi.</title>
        <authorList>
            <person name="Okagaki L.H."/>
            <person name="Nunes C.C."/>
            <person name="Sailsbery J."/>
            <person name="Clay B."/>
            <person name="Brown D."/>
            <person name="John T."/>
            <person name="Oh Y."/>
            <person name="Young N."/>
            <person name="Fitzgerald M."/>
            <person name="Haas B.J."/>
            <person name="Zeng Q."/>
            <person name="Young S."/>
            <person name="Adiconis X."/>
            <person name="Fan L."/>
            <person name="Levin J.Z."/>
            <person name="Mitchell T.K."/>
            <person name="Okubara P.A."/>
            <person name="Farman M.L."/>
            <person name="Kohn L.M."/>
            <person name="Birren B."/>
            <person name="Ma L.-J."/>
            <person name="Dean R.A."/>
        </authorList>
    </citation>
    <scope>NUCLEOTIDE SEQUENCE</scope>
    <source>
        <strain evidence="2">R3-111a-1</strain>
    </source>
</reference>
<sequence>MPLQALSVPRTAARMVPLGPVGGLAVGLYLEAACGLRKSFLVADGGFCAVLPGD</sequence>
<evidence type="ECO:0000313" key="2">
    <source>
        <dbReference type="EnsemblFungi" id="EJT81794"/>
    </source>
</evidence>
<dbReference type="HOGENOM" id="CLU_3050425_0_0_1"/>
<keyword evidence="3" id="KW-1185">Reference proteome</keyword>
<reference evidence="1" key="3">
    <citation type="submission" date="2010-09" db="EMBL/GenBank/DDBJ databases">
        <title>Annotation of Gaeumannomyces graminis var. tritici R3-111a-1.</title>
        <authorList>
            <consortium name="The Broad Institute Genome Sequencing Platform"/>
            <person name="Ma L.-J."/>
            <person name="Dead R."/>
            <person name="Young S.K."/>
            <person name="Zeng Q."/>
            <person name="Gargeya S."/>
            <person name="Fitzgerald M."/>
            <person name="Haas B."/>
            <person name="Abouelleil A."/>
            <person name="Alvarado L."/>
            <person name="Arachchi H.M."/>
            <person name="Berlin A."/>
            <person name="Brown A."/>
            <person name="Chapman S.B."/>
            <person name="Chen Z."/>
            <person name="Dunbar C."/>
            <person name="Freedman E."/>
            <person name="Gearin G."/>
            <person name="Gellesch M."/>
            <person name="Goldberg J."/>
            <person name="Griggs A."/>
            <person name="Gujja S."/>
            <person name="Heiman D."/>
            <person name="Howarth C."/>
            <person name="Larson L."/>
            <person name="Lui A."/>
            <person name="MacDonald P.J.P."/>
            <person name="Mehta T."/>
            <person name="Montmayeur A."/>
            <person name="Murphy C."/>
            <person name="Neiman D."/>
            <person name="Pearson M."/>
            <person name="Priest M."/>
            <person name="Roberts A."/>
            <person name="Saif S."/>
            <person name="Shea T."/>
            <person name="Shenoy N."/>
            <person name="Sisk P."/>
            <person name="Stolte C."/>
            <person name="Sykes S."/>
            <person name="Yandava C."/>
            <person name="Wortman J."/>
            <person name="Nusbaum C."/>
            <person name="Birren B."/>
        </authorList>
    </citation>
    <scope>NUCLEOTIDE SEQUENCE</scope>
    <source>
        <strain evidence="1">R3-111a-1</strain>
    </source>
</reference>
<accession>J3NKH7</accession>
<dbReference type="EnsemblFungi" id="EJT81794">
    <property type="protein sequence ID" value="EJT81794"/>
    <property type="gene ID" value="GGTG_01769"/>
</dbReference>
<name>J3NKH7_GAET3</name>
<reference evidence="3" key="1">
    <citation type="submission" date="2010-07" db="EMBL/GenBank/DDBJ databases">
        <title>The genome sequence of Gaeumannomyces graminis var. tritici strain R3-111a-1.</title>
        <authorList>
            <consortium name="The Broad Institute Genome Sequencing Platform"/>
            <person name="Ma L.-J."/>
            <person name="Dead R."/>
            <person name="Young S."/>
            <person name="Zeng Q."/>
            <person name="Koehrsen M."/>
            <person name="Alvarado L."/>
            <person name="Berlin A."/>
            <person name="Chapman S.B."/>
            <person name="Chen Z."/>
            <person name="Freedman E."/>
            <person name="Gellesch M."/>
            <person name="Goldberg J."/>
            <person name="Griggs A."/>
            <person name="Gujja S."/>
            <person name="Heilman E.R."/>
            <person name="Heiman D."/>
            <person name="Hepburn T."/>
            <person name="Howarth C."/>
            <person name="Jen D."/>
            <person name="Larson L."/>
            <person name="Mehta T."/>
            <person name="Neiman D."/>
            <person name="Pearson M."/>
            <person name="Roberts A."/>
            <person name="Saif S."/>
            <person name="Shea T."/>
            <person name="Shenoy N."/>
            <person name="Sisk P."/>
            <person name="Stolte C."/>
            <person name="Sykes S."/>
            <person name="Walk T."/>
            <person name="White J."/>
            <person name="Yandava C."/>
            <person name="Haas B."/>
            <person name="Nusbaum C."/>
            <person name="Birren B."/>
        </authorList>
    </citation>
    <scope>NUCLEOTIDE SEQUENCE [LARGE SCALE GENOMIC DNA]</scope>
    <source>
        <strain evidence="3">R3-111a-1</strain>
    </source>
</reference>
<dbReference type="GeneID" id="20342227"/>
<dbReference type="AlphaFoldDB" id="J3NKH7"/>
<dbReference type="VEuPathDB" id="FungiDB:GGTG_01769"/>
<dbReference type="RefSeq" id="XP_009217803.1">
    <property type="nucleotide sequence ID" value="XM_009219539.1"/>
</dbReference>
<proteinExistence type="predicted"/>
<dbReference type="Proteomes" id="UP000006039">
    <property type="component" value="Unassembled WGS sequence"/>
</dbReference>
<gene>
    <name evidence="2" type="primary">20342227</name>
    <name evidence="1" type="ORF">GGTG_01769</name>
</gene>
<evidence type="ECO:0000313" key="3">
    <source>
        <dbReference type="Proteomes" id="UP000006039"/>
    </source>
</evidence>